<dbReference type="Proteomes" id="UP001157017">
    <property type="component" value="Unassembled WGS sequence"/>
</dbReference>
<evidence type="ECO:0000313" key="2">
    <source>
        <dbReference type="EMBL" id="GMA86953.1"/>
    </source>
</evidence>
<organism evidence="2 3">
    <name type="scientific">Angustibacter aerolatus</name>
    <dbReference type="NCBI Taxonomy" id="1162965"/>
    <lineage>
        <taxon>Bacteria</taxon>
        <taxon>Bacillati</taxon>
        <taxon>Actinomycetota</taxon>
        <taxon>Actinomycetes</taxon>
        <taxon>Kineosporiales</taxon>
        <taxon>Kineosporiaceae</taxon>
    </lineage>
</organism>
<evidence type="ECO:0000256" key="1">
    <source>
        <dbReference type="SAM" id="MobiDB-lite"/>
    </source>
</evidence>
<accession>A0ABQ6JFJ7</accession>
<sequence length="170" mass="17822">MRDLTGTSYRSEADVFAAAATLGIDTIENVLLYHVVPGATITSKQAVRSNGARSRPRCPTPASPSRCAAGASRSSRLVDADTDDANPYLVPGQARHQQGQPADRARHQPGAAPGRPLRRRSRAAVPSRRPRPVTGSSGSIVATAVALTTVVATVLSGRMSGESARVSDRR</sequence>
<reference evidence="3" key="1">
    <citation type="journal article" date="2019" name="Int. J. Syst. Evol. Microbiol.">
        <title>The Global Catalogue of Microorganisms (GCM) 10K type strain sequencing project: providing services to taxonomists for standard genome sequencing and annotation.</title>
        <authorList>
            <consortium name="The Broad Institute Genomics Platform"/>
            <consortium name="The Broad Institute Genome Sequencing Center for Infectious Disease"/>
            <person name="Wu L."/>
            <person name="Ma J."/>
        </authorList>
    </citation>
    <scope>NUCLEOTIDE SEQUENCE [LARGE SCALE GENOMIC DNA]</scope>
    <source>
        <strain evidence="3">NBRC 108730</strain>
    </source>
</reference>
<feature type="region of interest" description="Disordered" evidence="1">
    <location>
        <begin position="45"/>
        <end position="137"/>
    </location>
</feature>
<evidence type="ECO:0008006" key="4">
    <source>
        <dbReference type="Google" id="ProtNLM"/>
    </source>
</evidence>
<name>A0ABQ6JFJ7_9ACTN</name>
<dbReference type="EMBL" id="BSUZ01000001">
    <property type="protein sequence ID" value="GMA86953.1"/>
    <property type="molecule type" value="Genomic_DNA"/>
</dbReference>
<gene>
    <name evidence="2" type="ORF">GCM10025868_22030</name>
</gene>
<proteinExistence type="predicted"/>
<evidence type="ECO:0000313" key="3">
    <source>
        <dbReference type="Proteomes" id="UP001157017"/>
    </source>
</evidence>
<feature type="compositionally biased region" description="Low complexity" evidence="1">
    <location>
        <begin position="63"/>
        <end position="75"/>
    </location>
</feature>
<comment type="caution">
    <text evidence="2">The sequence shown here is derived from an EMBL/GenBank/DDBJ whole genome shotgun (WGS) entry which is preliminary data.</text>
</comment>
<keyword evidence="3" id="KW-1185">Reference proteome</keyword>
<protein>
    <recommendedName>
        <fullName evidence="4">FAS1 domain-containing protein</fullName>
    </recommendedName>
</protein>